<dbReference type="AlphaFoldDB" id="A0AAD6Z495"/>
<dbReference type="Proteomes" id="UP001218218">
    <property type="component" value="Unassembled WGS sequence"/>
</dbReference>
<comment type="caution">
    <text evidence="1">The sequence shown here is derived from an EMBL/GenBank/DDBJ whole genome shotgun (WGS) entry which is preliminary data.</text>
</comment>
<organism evidence="1 2">
    <name type="scientific">Mycena albidolilacea</name>
    <dbReference type="NCBI Taxonomy" id="1033008"/>
    <lineage>
        <taxon>Eukaryota</taxon>
        <taxon>Fungi</taxon>
        <taxon>Dikarya</taxon>
        <taxon>Basidiomycota</taxon>
        <taxon>Agaricomycotina</taxon>
        <taxon>Agaricomycetes</taxon>
        <taxon>Agaricomycetidae</taxon>
        <taxon>Agaricales</taxon>
        <taxon>Marasmiineae</taxon>
        <taxon>Mycenaceae</taxon>
        <taxon>Mycena</taxon>
    </lineage>
</organism>
<evidence type="ECO:0000313" key="2">
    <source>
        <dbReference type="Proteomes" id="UP001218218"/>
    </source>
</evidence>
<keyword evidence="2" id="KW-1185">Reference proteome</keyword>
<protein>
    <submittedName>
        <fullName evidence="1">Uncharacterized protein</fullName>
    </submittedName>
</protein>
<gene>
    <name evidence="1" type="ORF">DFH08DRAFT_516164</name>
</gene>
<evidence type="ECO:0000313" key="1">
    <source>
        <dbReference type="EMBL" id="KAJ7306665.1"/>
    </source>
</evidence>
<dbReference type="EMBL" id="JARIHO010000092">
    <property type="protein sequence ID" value="KAJ7306665.1"/>
    <property type="molecule type" value="Genomic_DNA"/>
</dbReference>
<accession>A0AAD6Z495</accession>
<proteinExistence type="predicted"/>
<reference evidence="1" key="1">
    <citation type="submission" date="2023-03" db="EMBL/GenBank/DDBJ databases">
        <title>Massive genome expansion in bonnet fungi (Mycena s.s.) driven by repeated elements and novel gene families across ecological guilds.</title>
        <authorList>
            <consortium name="Lawrence Berkeley National Laboratory"/>
            <person name="Harder C.B."/>
            <person name="Miyauchi S."/>
            <person name="Viragh M."/>
            <person name="Kuo A."/>
            <person name="Thoen E."/>
            <person name="Andreopoulos B."/>
            <person name="Lu D."/>
            <person name="Skrede I."/>
            <person name="Drula E."/>
            <person name="Henrissat B."/>
            <person name="Morin E."/>
            <person name="Kohler A."/>
            <person name="Barry K."/>
            <person name="LaButti K."/>
            <person name="Morin E."/>
            <person name="Salamov A."/>
            <person name="Lipzen A."/>
            <person name="Mereny Z."/>
            <person name="Hegedus B."/>
            <person name="Baldrian P."/>
            <person name="Stursova M."/>
            <person name="Weitz H."/>
            <person name="Taylor A."/>
            <person name="Grigoriev I.V."/>
            <person name="Nagy L.G."/>
            <person name="Martin F."/>
            <person name="Kauserud H."/>
        </authorList>
    </citation>
    <scope>NUCLEOTIDE SEQUENCE</scope>
    <source>
        <strain evidence="1">CBHHK002</strain>
    </source>
</reference>
<sequence>MKAVVDEALHARTKTEKENILKNHGLHGIKHFLWGFRFSDPYAAYSYDTLHTDDLGKWGHHLWPLLLDVLEDLDMKGVFAKNMREFSRWPGLKHFNQVTTVHFTDGQSFYDIEKSVLPCIVQILPRNNPLVHCIRAAEQVRIMTGMTCMPVSRIDRLRTFIKAYEHWSSRVSDQYGKNFDFFKQHATSHIVEDILRKGTTNHGSTRPGEGFQQEAAEAYKQTNFKNVAPQATLLQRNFPRSELVMSSRSKFTPSNVLI</sequence>
<name>A0AAD6Z495_9AGAR</name>